<dbReference type="InterPro" id="IPR041100">
    <property type="entry name" value="TQ"/>
</dbReference>
<dbReference type="NCBIfam" id="NF033903">
    <property type="entry name" value="VaFE_rpt"/>
    <property type="match status" value="4"/>
</dbReference>
<feature type="domain" description="SpaA-like prealbumin fold" evidence="4">
    <location>
        <begin position="815"/>
        <end position="909"/>
    </location>
</feature>
<keyword evidence="3" id="KW-0732">Signal</keyword>
<dbReference type="EMBL" id="QROY01000019">
    <property type="protein sequence ID" value="RHL64877.1"/>
    <property type="molecule type" value="Genomic_DNA"/>
</dbReference>
<evidence type="ECO:0000259" key="4">
    <source>
        <dbReference type="Pfam" id="PF17802"/>
    </source>
</evidence>
<dbReference type="PANTHER" id="PTHR36108:SF13">
    <property type="entry name" value="COLOSSIN-B-RELATED"/>
    <property type="match status" value="1"/>
</dbReference>
<dbReference type="SUPFAM" id="SSF49478">
    <property type="entry name" value="Cna protein B-type domain"/>
    <property type="match status" value="2"/>
</dbReference>
<feature type="domain" description="SpaA-like prealbumin fold" evidence="4">
    <location>
        <begin position="491"/>
        <end position="560"/>
    </location>
</feature>
<feature type="domain" description="T-Q ester bond containing" evidence="5">
    <location>
        <begin position="924"/>
        <end position="1043"/>
    </location>
</feature>
<dbReference type="Gene3D" id="2.60.40.3930">
    <property type="match status" value="4"/>
</dbReference>
<name>A0A415M7U4_9FIRM</name>
<gene>
    <name evidence="6" type="ORF">DW007_14620</name>
</gene>
<evidence type="ECO:0000313" key="6">
    <source>
        <dbReference type="EMBL" id="RHL64877.1"/>
    </source>
</evidence>
<feature type="domain" description="T-Q ester bond containing" evidence="5">
    <location>
        <begin position="1167"/>
        <end position="1287"/>
    </location>
</feature>
<evidence type="ECO:0000256" key="2">
    <source>
        <dbReference type="ARBA" id="ARBA00022525"/>
    </source>
</evidence>
<feature type="domain" description="T-Q ester bond containing" evidence="5">
    <location>
        <begin position="1289"/>
        <end position="1332"/>
    </location>
</feature>
<comment type="similarity">
    <text evidence="1">Belongs to the serine-aspartate repeat-containing protein (SDr) family.</text>
</comment>
<evidence type="ECO:0000256" key="1">
    <source>
        <dbReference type="ARBA" id="ARBA00007257"/>
    </source>
</evidence>
<dbReference type="InterPro" id="IPR041033">
    <property type="entry name" value="SpaA_PFL_dom_1"/>
</dbReference>
<dbReference type="Proteomes" id="UP000285201">
    <property type="component" value="Unassembled WGS sequence"/>
</dbReference>
<sequence length="1332" mass="145785">MKKGKRKRHALLEKVMSGLMSALMIITTVLTCITPITAKAEGSNYTLISLGEEKWYDDVFSGYDDSMGHWKTYHFTVQDDYGNEYEAICIEPHKDTPRESETFTATTEYGTDDIEARAMFWAVGAGWDDEDWGVLKDYPYELRWIIAHHTIALANGQDDWNTPLNGNGTFLGDGEGKLGWELCQELLNIASNISPSSVGYECSLTYLSNDSSDNQSLGIYNDTPVKEFTGSVRFHKESAMPSISDGNSCYSLAGAEISVYSDSGCTDLLDTLTTGEDGYTGYYSTTFRKGESVTLYFKETKAPKGFLINDEVRSITLDSEDSYTETITDMPGNDPISLVLSKRTADGHGSGNTRLEGAEYTVKYYDTLSDTDPAQSGSTAKYTWVFKTNEKGFILLSDNYLVSGSDGLVRNFGGSFTLPIGTITIQETKSPEGYLLNDTVYVAKTDIVNGTVRTTNLPTDDKAAQETPYEGTISIQKFLGGSNAVKASEPDAEFQIYLKSAGSYDASPEDSRQTITTDANGYAITKRLPYGTYTIHQTKGNNKYYFIDDIDVTISENNANYHKILENIPIEFYLKMVKKDADTGNTVNVAGATFELYDENGAKVSFKTMTSGGVQTFDSFTTNENGCVYTLEKLLKGNYTLIETKAPEGYVLDSTPVSFTVSENTYTEDGGTEIVVVEKADKAVTGQLTVTKVGEVLDKWDAATADNDNHFVYKKANIQGASFTLTAKEDIKTADNNGYAYRAGDVVAEFTTGADGSSVIDNLPLGSYVLTETKAPAGFVIDTDPVDVTFTYAGQTVDIVKDSKTVEDERQKIAVDANKTDAATMNPLLNTVFAIYADEDIVNHDGTVIIKKGAMIERQTTNALGKAVFVSDLPLGHYIVKEIDSPTGYGNRFESKTIDAAYKSQTTKVQTFSYFFEDDHTEIVRTQATDTATGTHQGALSADNKYVVSDHVECNNLFPGKTYTLKGTLTDKETGKALKDINGNDVTESVTFKATGVKQTVTVTFSFEAELAGKTLVAYENMFQDGKMIYTHADIDDTEQTVYYPEIHTTATDKASQTHTGTVDEQTTVIDKVDYKNLIPGSTYEVSGVLMNQETGAALLDKDGKEITAKTTFKAEKASGSVELAFTFDSTLLIGKSVVAFEELYNENIKVAFHTDIRDEGQTVHYPEIHTTATDAVTKTHTAAPDSKTTIIDKVDYKNLVPGESYEVSGIIMDKTTGEALTDKNGNTITSKTAFKAEKADGSIDVTFTFDSTLLEDKSVVVYEDLYSGNAKVTLHADITDEGQTVNFPKIQTTATDKNTFTHTGMIAEKTTITDKVDYSNLTIGEKYKLSG</sequence>
<dbReference type="Pfam" id="PF17802">
    <property type="entry name" value="SpaA"/>
    <property type="match status" value="5"/>
</dbReference>
<feature type="domain" description="SpaA-like prealbumin fold" evidence="4">
    <location>
        <begin position="351"/>
        <end position="445"/>
    </location>
</feature>
<feature type="domain" description="T-Q ester bond containing" evidence="5">
    <location>
        <begin position="1045"/>
        <end position="1165"/>
    </location>
</feature>
<protein>
    <recommendedName>
        <fullName evidence="8">VaFE repeat-containing surface-anchored protein</fullName>
    </recommendedName>
</protein>
<feature type="domain" description="SpaA-like prealbumin fold" evidence="4">
    <location>
        <begin position="575"/>
        <end position="667"/>
    </location>
</feature>
<dbReference type="Pfam" id="PF18202">
    <property type="entry name" value="TQ"/>
    <property type="match status" value="4"/>
</dbReference>
<dbReference type="InterPro" id="IPR013783">
    <property type="entry name" value="Ig-like_fold"/>
</dbReference>
<feature type="domain" description="SpaA-like prealbumin fold" evidence="4">
    <location>
        <begin position="715"/>
        <end position="800"/>
    </location>
</feature>
<evidence type="ECO:0000259" key="5">
    <source>
        <dbReference type="Pfam" id="PF18202"/>
    </source>
</evidence>
<evidence type="ECO:0008006" key="8">
    <source>
        <dbReference type="Google" id="ProtNLM"/>
    </source>
</evidence>
<comment type="caution">
    <text evidence="6">The sequence shown here is derived from an EMBL/GenBank/DDBJ whole genome shotgun (WGS) entry which is preliminary data.</text>
</comment>
<feature type="non-terminal residue" evidence="6">
    <location>
        <position position="1332"/>
    </location>
</feature>
<accession>A0A415M7U4</accession>
<keyword evidence="2" id="KW-0964">Secreted</keyword>
<dbReference type="PANTHER" id="PTHR36108">
    <property type="entry name" value="COLOSSIN-B-RELATED"/>
    <property type="match status" value="1"/>
</dbReference>
<proteinExistence type="inferred from homology"/>
<evidence type="ECO:0000256" key="3">
    <source>
        <dbReference type="ARBA" id="ARBA00022729"/>
    </source>
</evidence>
<evidence type="ECO:0000313" key="7">
    <source>
        <dbReference type="Proteomes" id="UP000285201"/>
    </source>
</evidence>
<dbReference type="RefSeq" id="WP_187307810.1">
    <property type="nucleotide sequence ID" value="NZ_QROY01000019.1"/>
</dbReference>
<dbReference type="Gene3D" id="2.60.40.10">
    <property type="entry name" value="Immunoglobulins"/>
    <property type="match status" value="6"/>
</dbReference>
<reference evidence="6 7" key="1">
    <citation type="submission" date="2018-08" db="EMBL/GenBank/DDBJ databases">
        <title>A genome reference for cultivated species of the human gut microbiota.</title>
        <authorList>
            <person name="Zou Y."/>
            <person name="Xue W."/>
            <person name="Luo G."/>
        </authorList>
    </citation>
    <scope>NUCLEOTIDE SEQUENCE [LARGE SCALE GENOMIC DNA]</scope>
    <source>
        <strain evidence="6 7">AF36-7BH</strain>
    </source>
</reference>
<organism evidence="6 7">
    <name type="scientific">Lachnospira eligens</name>
    <dbReference type="NCBI Taxonomy" id="39485"/>
    <lineage>
        <taxon>Bacteria</taxon>
        <taxon>Bacillati</taxon>
        <taxon>Bacillota</taxon>
        <taxon>Clostridia</taxon>
        <taxon>Lachnospirales</taxon>
        <taxon>Lachnospiraceae</taxon>
        <taxon>Lachnospira</taxon>
    </lineage>
</organism>